<dbReference type="InterPro" id="IPR053135">
    <property type="entry name" value="AKR2_Oxidoreductase"/>
</dbReference>
<dbReference type="InterPro" id="IPR023210">
    <property type="entry name" value="NADP_OxRdtase_dom"/>
</dbReference>
<evidence type="ECO:0000313" key="3">
    <source>
        <dbReference type="EMBL" id="CAD9347414.1"/>
    </source>
</evidence>
<keyword evidence="1" id="KW-1133">Transmembrane helix</keyword>
<protein>
    <recommendedName>
        <fullName evidence="2">NADP-dependent oxidoreductase domain-containing protein</fullName>
    </recommendedName>
</protein>
<proteinExistence type="predicted"/>
<dbReference type="EMBL" id="HBGN01030881">
    <property type="protein sequence ID" value="CAD9347414.1"/>
    <property type="molecule type" value="Transcribed_RNA"/>
</dbReference>
<feature type="transmembrane region" description="Helical" evidence="1">
    <location>
        <begin position="41"/>
        <end position="62"/>
    </location>
</feature>
<sequence>MHRSAAISDYGSISSDCQKKATGLKISEGDDQQTILNKASYLPALPLFLSCSILLTLIAIIIHHDQTPPLPATQLMMRASAKIDPSLAYPRRPFGTRNGRNVTLPVLGFPSVALARLSDPSDQSLANEAVRHAAVDLGISYFDVAPEYGDGVAQERLGPALEPYRDGVFLAAKTMFRTAEESAKDLANTLHALKTDHLDLYQFHSISTERDVDEILGKGGAMETFQKAKEDGKIKAIGFSAHSEAMAVRMIESGLVDTCMFPINFAAYHYGGIGKLVLEAAIEYGVGVIALKAGARGRLTNITGNAVNVPDSFHHIPEWKRQEMIHFPVRTSKTHPTCWYEPEDDPEELNRLILWSLNQPGVTAVLPPGSLDLLDGISSMLRGRSTVPLFDQADMKHMLDRYKDIVPIFHNRSESGTKVST</sequence>
<name>A0A7S1ZS16_9STRA</name>
<evidence type="ECO:0000259" key="2">
    <source>
        <dbReference type="Pfam" id="PF00248"/>
    </source>
</evidence>
<dbReference type="CDD" id="cd19100">
    <property type="entry name" value="AKR_unchar"/>
    <property type="match status" value="1"/>
</dbReference>
<evidence type="ECO:0000256" key="1">
    <source>
        <dbReference type="SAM" id="Phobius"/>
    </source>
</evidence>
<dbReference type="AlphaFoldDB" id="A0A7S1ZS16"/>
<keyword evidence="1" id="KW-0472">Membrane</keyword>
<accession>A0A7S1ZS16</accession>
<dbReference type="Pfam" id="PF00248">
    <property type="entry name" value="Aldo_ket_red"/>
    <property type="match status" value="1"/>
</dbReference>
<dbReference type="InterPro" id="IPR036812">
    <property type="entry name" value="NAD(P)_OxRdtase_dom_sf"/>
</dbReference>
<dbReference type="PANTHER" id="PTHR43312:SF1">
    <property type="entry name" value="NADP-DEPENDENT OXIDOREDUCTASE DOMAIN-CONTAINING PROTEIN"/>
    <property type="match status" value="1"/>
</dbReference>
<reference evidence="3" key="1">
    <citation type="submission" date="2021-01" db="EMBL/GenBank/DDBJ databases">
        <authorList>
            <person name="Corre E."/>
            <person name="Pelletier E."/>
            <person name="Niang G."/>
            <person name="Scheremetjew M."/>
            <person name="Finn R."/>
            <person name="Kale V."/>
            <person name="Holt S."/>
            <person name="Cochrane G."/>
            <person name="Meng A."/>
            <person name="Brown T."/>
            <person name="Cohen L."/>
        </authorList>
    </citation>
    <scope>NUCLEOTIDE SEQUENCE</scope>
    <source>
        <strain evidence="3">Pop2</strain>
    </source>
</reference>
<gene>
    <name evidence="3" type="ORF">DBRI1063_LOCUS19874</name>
</gene>
<dbReference type="Gene3D" id="3.20.20.100">
    <property type="entry name" value="NADP-dependent oxidoreductase domain"/>
    <property type="match status" value="1"/>
</dbReference>
<dbReference type="SUPFAM" id="SSF51430">
    <property type="entry name" value="NAD(P)-linked oxidoreductase"/>
    <property type="match status" value="1"/>
</dbReference>
<dbReference type="PANTHER" id="PTHR43312">
    <property type="entry name" value="D-THREO-ALDOSE 1-DEHYDROGENASE"/>
    <property type="match status" value="1"/>
</dbReference>
<keyword evidence="1" id="KW-0812">Transmembrane</keyword>
<feature type="domain" description="NADP-dependent oxidoreductase" evidence="2">
    <location>
        <begin position="114"/>
        <end position="301"/>
    </location>
</feature>
<organism evidence="3">
    <name type="scientific">Ditylum brightwellii</name>
    <dbReference type="NCBI Taxonomy" id="49249"/>
    <lineage>
        <taxon>Eukaryota</taxon>
        <taxon>Sar</taxon>
        <taxon>Stramenopiles</taxon>
        <taxon>Ochrophyta</taxon>
        <taxon>Bacillariophyta</taxon>
        <taxon>Mediophyceae</taxon>
        <taxon>Lithodesmiophycidae</taxon>
        <taxon>Lithodesmiales</taxon>
        <taxon>Lithodesmiaceae</taxon>
        <taxon>Ditylum</taxon>
    </lineage>
</organism>